<dbReference type="PANTHER" id="PTHR23501:SF109">
    <property type="entry name" value="MAJOR FACILITATOR SUPERFAMILY (MFS) PROFILE DOMAIN-CONTAINING PROTEIN-RELATED"/>
    <property type="match status" value="1"/>
</dbReference>
<feature type="transmembrane region" description="Helical" evidence="6">
    <location>
        <begin position="351"/>
        <end position="374"/>
    </location>
</feature>
<dbReference type="CDD" id="cd06179">
    <property type="entry name" value="MFS_TRI12_like"/>
    <property type="match status" value="1"/>
</dbReference>
<feature type="transmembrane region" description="Helical" evidence="6">
    <location>
        <begin position="381"/>
        <end position="400"/>
    </location>
</feature>
<dbReference type="GeneID" id="27343812"/>
<feature type="domain" description="Major facilitator superfamily (MFS) profile" evidence="7">
    <location>
        <begin position="42"/>
        <end position="506"/>
    </location>
</feature>
<name>A0A0D2B6C4_9EURO</name>
<evidence type="ECO:0000256" key="1">
    <source>
        <dbReference type="ARBA" id="ARBA00004141"/>
    </source>
</evidence>
<dbReference type="RefSeq" id="XP_016253343.1">
    <property type="nucleotide sequence ID" value="XM_016391441.1"/>
</dbReference>
<comment type="subcellular location">
    <subcellularLocation>
        <location evidence="1">Membrane</location>
        <topology evidence="1">Multi-pass membrane protein</topology>
    </subcellularLocation>
</comment>
<dbReference type="Gene3D" id="1.20.1250.20">
    <property type="entry name" value="MFS general substrate transporter like domains"/>
    <property type="match status" value="1"/>
</dbReference>
<feature type="transmembrane region" description="Helical" evidence="6">
    <location>
        <begin position="116"/>
        <end position="135"/>
    </location>
</feature>
<dbReference type="PROSITE" id="PS00216">
    <property type="entry name" value="SUGAR_TRANSPORT_1"/>
    <property type="match status" value="1"/>
</dbReference>
<dbReference type="OrthoDB" id="4139357at2759"/>
<proteinExistence type="predicted"/>
<keyword evidence="5 6" id="KW-0472">Membrane</keyword>
<feature type="transmembrane region" description="Helical" evidence="6">
    <location>
        <begin position="177"/>
        <end position="197"/>
    </location>
</feature>
<feature type="transmembrane region" description="Helical" evidence="6">
    <location>
        <begin position="244"/>
        <end position="263"/>
    </location>
</feature>
<reference evidence="8 9" key="1">
    <citation type="submission" date="2015-01" db="EMBL/GenBank/DDBJ databases">
        <title>The Genome Sequence of Cladophialophora immunda CBS83496.</title>
        <authorList>
            <consortium name="The Broad Institute Genomics Platform"/>
            <person name="Cuomo C."/>
            <person name="de Hoog S."/>
            <person name="Gorbushina A."/>
            <person name="Stielow B."/>
            <person name="Teixiera M."/>
            <person name="Abouelleil A."/>
            <person name="Chapman S.B."/>
            <person name="Priest M."/>
            <person name="Young S.K."/>
            <person name="Wortman J."/>
            <person name="Nusbaum C."/>
            <person name="Birren B."/>
        </authorList>
    </citation>
    <scope>NUCLEOTIDE SEQUENCE [LARGE SCALE GENOMIC DNA]</scope>
    <source>
        <strain evidence="8 9">CBS 83496</strain>
    </source>
</reference>
<dbReference type="InterPro" id="IPR036259">
    <property type="entry name" value="MFS_trans_sf"/>
</dbReference>
<feature type="transmembrane region" description="Helical" evidence="6">
    <location>
        <begin position="47"/>
        <end position="73"/>
    </location>
</feature>
<evidence type="ECO:0000313" key="8">
    <source>
        <dbReference type="EMBL" id="KIW33127.1"/>
    </source>
</evidence>
<dbReference type="HOGENOM" id="CLU_000960_25_2_1"/>
<dbReference type="VEuPathDB" id="FungiDB:PV07_04618"/>
<evidence type="ECO:0000313" key="9">
    <source>
        <dbReference type="Proteomes" id="UP000054466"/>
    </source>
</evidence>
<gene>
    <name evidence="8" type="ORF">PV07_04618</name>
</gene>
<feature type="transmembrane region" description="Helical" evidence="6">
    <location>
        <begin position="532"/>
        <end position="555"/>
    </location>
</feature>
<dbReference type="Pfam" id="PF06609">
    <property type="entry name" value="TRI12"/>
    <property type="match status" value="1"/>
</dbReference>
<dbReference type="InterPro" id="IPR053791">
    <property type="entry name" value="MFS_Tri12-like"/>
</dbReference>
<dbReference type="InterPro" id="IPR010573">
    <property type="entry name" value="MFS_Str1/Tri12-like"/>
</dbReference>
<keyword evidence="3 6" id="KW-0812">Transmembrane</keyword>
<keyword evidence="4 6" id="KW-1133">Transmembrane helix</keyword>
<dbReference type="PROSITE" id="PS50850">
    <property type="entry name" value="MFS"/>
    <property type="match status" value="1"/>
</dbReference>
<dbReference type="GO" id="GO:0022857">
    <property type="term" value="F:transmembrane transporter activity"/>
    <property type="evidence" value="ECO:0007669"/>
    <property type="project" value="InterPro"/>
</dbReference>
<evidence type="ECO:0000256" key="2">
    <source>
        <dbReference type="ARBA" id="ARBA00022448"/>
    </source>
</evidence>
<dbReference type="PANTHER" id="PTHR23501">
    <property type="entry name" value="MAJOR FACILITATOR SUPERFAMILY"/>
    <property type="match status" value="1"/>
</dbReference>
<evidence type="ECO:0000256" key="3">
    <source>
        <dbReference type="ARBA" id="ARBA00022692"/>
    </source>
</evidence>
<keyword evidence="9" id="KW-1185">Reference proteome</keyword>
<dbReference type="Proteomes" id="UP000054466">
    <property type="component" value="Unassembled WGS sequence"/>
</dbReference>
<accession>A0A0D2B6C4</accession>
<dbReference type="EMBL" id="KN847041">
    <property type="protein sequence ID" value="KIW33127.1"/>
    <property type="molecule type" value="Genomic_DNA"/>
</dbReference>
<feature type="transmembrane region" description="Helical" evidence="6">
    <location>
        <begin position="275"/>
        <end position="294"/>
    </location>
</feature>
<keyword evidence="2" id="KW-0813">Transport</keyword>
<sequence length="591" mass="62598">MSTKSNDVNIVATHDEHHAPVFGANEPITGFDAETSNVPKGYFYSPYFLGSMAAIGLSLMGSVGGFALAAPILSYINADIGPDPNITWVPLVFPLGLAVGLTLVGRLSDLFGRRWFFTGGQALGCIGAIVCATARNVPTLIGGTTIVGVAASTALSFSFLTGELVPMKYRFIGTSYAYLWVIPFSGLAPAIANSLVVNANWRWCYYLMIIFDGLAFVAYFFFYHPPTFEMKHKSATRAAFVRNFDYIGTVLFTGGMVVFLLGISWGGSVYPWKSAAVISTIVIGALALIGFVVWECFANLEEPLVPMHLFRNRDFNITCGLLAIGASVYYAFGIVWPSMVNVLYASGDPIYAGWLQCCVGGAFTLGQVTGGFLCEAIGNSRLQIIAVTTVGGALLASTAAATLDNVSLPIGLLIVGNFAIGWMESLAQTLCGICVNDQKEIGIAVGIAGSIRSGISTLASTIYVVVLNNRLAETVPATVGPAATAAGLPVSSLSSLLSALAVGTQDAFDSVQGLDPDILSVAQRAYKEGNRLAFQTVFFVSIAFSGIAVILSIWAPNVDNLMTDQIATVLKHDGKFAADVEKSEVKLEQKE</sequence>
<dbReference type="AlphaFoldDB" id="A0A0D2B6C4"/>
<feature type="transmembrane region" description="Helical" evidence="6">
    <location>
        <begin position="85"/>
        <end position="104"/>
    </location>
</feature>
<dbReference type="SUPFAM" id="SSF103473">
    <property type="entry name" value="MFS general substrate transporter"/>
    <property type="match status" value="1"/>
</dbReference>
<dbReference type="GO" id="GO:0005886">
    <property type="term" value="C:plasma membrane"/>
    <property type="evidence" value="ECO:0007669"/>
    <property type="project" value="TreeGrafter"/>
</dbReference>
<feature type="transmembrane region" description="Helical" evidence="6">
    <location>
        <begin position="315"/>
        <end position="339"/>
    </location>
</feature>
<evidence type="ECO:0000256" key="6">
    <source>
        <dbReference type="SAM" id="Phobius"/>
    </source>
</evidence>
<evidence type="ECO:0000256" key="5">
    <source>
        <dbReference type="ARBA" id="ARBA00023136"/>
    </source>
</evidence>
<dbReference type="InterPro" id="IPR020846">
    <property type="entry name" value="MFS_dom"/>
</dbReference>
<dbReference type="InterPro" id="IPR005829">
    <property type="entry name" value="Sugar_transporter_CS"/>
</dbReference>
<organism evidence="8 9">
    <name type="scientific">Cladophialophora immunda</name>
    <dbReference type="NCBI Taxonomy" id="569365"/>
    <lineage>
        <taxon>Eukaryota</taxon>
        <taxon>Fungi</taxon>
        <taxon>Dikarya</taxon>
        <taxon>Ascomycota</taxon>
        <taxon>Pezizomycotina</taxon>
        <taxon>Eurotiomycetes</taxon>
        <taxon>Chaetothyriomycetidae</taxon>
        <taxon>Chaetothyriales</taxon>
        <taxon>Herpotrichiellaceae</taxon>
        <taxon>Cladophialophora</taxon>
    </lineage>
</organism>
<feature type="transmembrane region" description="Helical" evidence="6">
    <location>
        <begin position="141"/>
        <end position="165"/>
    </location>
</feature>
<feature type="transmembrane region" description="Helical" evidence="6">
    <location>
        <begin position="203"/>
        <end position="223"/>
    </location>
</feature>
<evidence type="ECO:0000259" key="7">
    <source>
        <dbReference type="PROSITE" id="PS50850"/>
    </source>
</evidence>
<evidence type="ECO:0000256" key="4">
    <source>
        <dbReference type="ARBA" id="ARBA00022989"/>
    </source>
</evidence>
<protein>
    <recommendedName>
        <fullName evidence="7">Major facilitator superfamily (MFS) profile domain-containing protein</fullName>
    </recommendedName>
</protein>